<evidence type="ECO:0008006" key="6">
    <source>
        <dbReference type="Google" id="ProtNLM"/>
    </source>
</evidence>
<dbReference type="InterPro" id="IPR024361">
    <property type="entry name" value="BACON"/>
</dbReference>
<name>A0ABR6KPN2_9BACT</name>
<protein>
    <recommendedName>
        <fullName evidence="6">DUF4906 domain-containing protein</fullName>
    </recommendedName>
</protein>
<dbReference type="Proteomes" id="UP000533637">
    <property type="component" value="Unassembled WGS sequence"/>
</dbReference>
<sequence>MKRVSKIRLFVLLFLLVAGGCTRTEVEEGGITPHTLAEVDASFNLNVLATRTPVTRSITFTPDGTIDSDTLAVGARDSVQTKAVAPLSEVQENQIASLWVGQYDAVTGKRLLNEYLPSMTGTTLNLKLKQSQDGSKSRVYFVSNAGDLGAIADETTLKKHTLAYASTAEGLPDNNLCKMMGKWEGVVQAEGIKDITVELTRLIAKITFTYSVGSDFTFEPASVVLKNAPTLSQIEVPKAQLTTDGIGYTTHTGTASGSGATVYWYLPENMAGTVSGADAVDAEKKKIGTGVTNATCIELTGEAVQGGVSYKDVTFRFYPGSDKNNYDIVRNSHYTMNVTLIGIDVSDERITVGEIPPIEVDPTRMPAKKGGEKEIQITARPGQQWVFDMPFWLSALLDSSEIKPGATITHQGPANVVFKAVEANPKAEERSVSFKIDVNGEDQEITIIQSGSTLTKGKDILLAAVTDSEGESTFTATEGLQWLAALNGDGWLDWAVSNSAISGSEAPGGEQMLKVKATAVNPSSQVRSGKIIVKAGASVGDPAYTNLKQEITVEQSGATVTGSTLSDIAAKGGSGESSFTATAGLDWAASVTTDDWISLTGGTSGTPTTGTAQKITFDAAVNPNASTREGAITVKVGNAVSGTDAGLTKDIKVTQKASELTASGDPITLAATADASGTLTFKGTPGLLYSVTSPDWLVLTGTTSGTTDGNEQDFGYKTSELNLNSTENTGNISVKAGNITKDVAIKQSGSTFTVSKGEIDLPNTESADFVTVDGTEGLPWTVTREDGSSIAISSDIENSVAIGSDQTLTFNAEANIGGEARSARFIIAVTGGNHSKTVTVKQEKGIKNTAVIDQNLVDAFVADRPFYEKTEVPDVGYLPFAYDQGNVSSAEYVDYKGNSQNYTLEETYIIEVDTTQAYYGYNTNATVYCTKKKDGWRIPTLIELYAIRNKYKNDSNAFDGAFEDYMYWSSSVYSTKSYARCMINIVRGTFDNGNAAYSRYVRCVREVK</sequence>
<accession>A0ABR6KPN2</accession>
<evidence type="ECO:0000259" key="2">
    <source>
        <dbReference type="Pfam" id="PF13004"/>
    </source>
</evidence>
<feature type="chain" id="PRO_5045046011" description="DUF4906 domain-containing protein" evidence="1">
    <location>
        <begin position="24"/>
        <end position="1008"/>
    </location>
</feature>
<organism evidence="4 5">
    <name type="scientific">Parabacteroides faecis</name>
    <dbReference type="NCBI Taxonomy" id="1217282"/>
    <lineage>
        <taxon>Bacteria</taxon>
        <taxon>Pseudomonadati</taxon>
        <taxon>Bacteroidota</taxon>
        <taxon>Bacteroidia</taxon>
        <taxon>Bacteroidales</taxon>
        <taxon>Tannerellaceae</taxon>
        <taxon>Parabacteroides</taxon>
    </lineage>
</organism>
<evidence type="ECO:0000313" key="5">
    <source>
        <dbReference type="Proteomes" id="UP000533637"/>
    </source>
</evidence>
<dbReference type="EMBL" id="JACHOC010000006">
    <property type="protein sequence ID" value="MBB4623366.1"/>
    <property type="molecule type" value="Genomic_DNA"/>
</dbReference>
<dbReference type="PROSITE" id="PS51257">
    <property type="entry name" value="PROKAR_LIPOPROTEIN"/>
    <property type="match status" value="1"/>
</dbReference>
<dbReference type="Pfam" id="PF16249">
    <property type="entry name" value="DUF4906"/>
    <property type="match status" value="1"/>
</dbReference>
<dbReference type="InterPro" id="IPR013783">
    <property type="entry name" value="Ig-like_fold"/>
</dbReference>
<feature type="domain" description="BACON" evidence="2">
    <location>
        <begin position="592"/>
        <end position="656"/>
    </location>
</feature>
<feature type="domain" description="DUF4906" evidence="3">
    <location>
        <begin position="264"/>
        <end position="338"/>
    </location>
</feature>
<dbReference type="Gene3D" id="2.60.40.10">
    <property type="entry name" value="Immunoglobulins"/>
    <property type="match status" value="2"/>
</dbReference>
<proteinExistence type="predicted"/>
<keyword evidence="1" id="KW-0732">Signal</keyword>
<feature type="signal peptide" evidence="1">
    <location>
        <begin position="1"/>
        <end position="23"/>
    </location>
</feature>
<evidence type="ECO:0000259" key="3">
    <source>
        <dbReference type="Pfam" id="PF16249"/>
    </source>
</evidence>
<dbReference type="Pfam" id="PF13004">
    <property type="entry name" value="BACON"/>
    <property type="match status" value="2"/>
</dbReference>
<keyword evidence="5" id="KW-1185">Reference proteome</keyword>
<gene>
    <name evidence="4" type="ORF">GGQ57_003278</name>
</gene>
<feature type="domain" description="BACON" evidence="2">
    <location>
        <begin position="803"/>
        <end position="843"/>
    </location>
</feature>
<reference evidence="4 5" key="1">
    <citation type="submission" date="2020-08" db="EMBL/GenBank/DDBJ databases">
        <title>Genomic Encyclopedia of Type Strains, Phase IV (KMG-IV): sequencing the most valuable type-strain genomes for metagenomic binning, comparative biology and taxonomic classification.</title>
        <authorList>
            <person name="Goeker M."/>
        </authorList>
    </citation>
    <scope>NUCLEOTIDE SEQUENCE [LARGE SCALE GENOMIC DNA]</scope>
    <source>
        <strain evidence="4 5">DSM 102983</strain>
    </source>
</reference>
<dbReference type="RefSeq" id="WP_183671500.1">
    <property type="nucleotide sequence ID" value="NZ_BMPB01000007.1"/>
</dbReference>
<evidence type="ECO:0000313" key="4">
    <source>
        <dbReference type="EMBL" id="MBB4623366.1"/>
    </source>
</evidence>
<dbReference type="InterPro" id="IPR032594">
    <property type="entry name" value="DUF4906"/>
</dbReference>
<evidence type="ECO:0000256" key="1">
    <source>
        <dbReference type="SAM" id="SignalP"/>
    </source>
</evidence>
<comment type="caution">
    <text evidence="4">The sequence shown here is derived from an EMBL/GenBank/DDBJ whole genome shotgun (WGS) entry which is preliminary data.</text>
</comment>